<evidence type="ECO:0000256" key="9">
    <source>
        <dbReference type="HAMAP-Rule" id="MF_01808"/>
    </source>
</evidence>
<feature type="domain" description="Tyr recombinase" evidence="10">
    <location>
        <begin position="107"/>
        <end position="290"/>
    </location>
</feature>
<dbReference type="GO" id="GO:0005737">
    <property type="term" value="C:cytoplasm"/>
    <property type="evidence" value="ECO:0007669"/>
    <property type="project" value="UniProtKB-SubCell"/>
</dbReference>
<feature type="active site" evidence="9">
    <location>
        <position position="147"/>
    </location>
</feature>
<sequence length="308" mass="35366">MTERELIDAYKRYLRLELNLTENSIQAYLGDVEKLFAYMKGGNIKLEDVTYTTLQHFVAQLYDLGISPRSIARVISGIKSFYRFLILEEYVEIDPSELLETPKIGLHLPTVLSVEEIDLIIESIDMTKDEGLRNKAIIEVLYSCGLRVSELCHLRLRDVHPEEGFIQVWGKGRKERLVPISTSALEAINKYLSSDKRPVPKPGETEYIFLSRRGKAISRITVFCLIKDLAILAGITKDISPHTFRHSFATHLLEGGANLQAIRIMLGHEDIGTTEIYTHIDKTQLRRDILKYHPRNSAYYRSLQEEEE</sequence>
<dbReference type="EMBL" id="FUXE01000011">
    <property type="protein sequence ID" value="SJZ80398.1"/>
    <property type="molecule type" value="Genomic_DNA"/>
</dbReference>
<dbReference type="PANTHER" id="PTHR30349:SF81">
    <property type="entry name" value="TYROSINE RECOMBINASE XERC"/>
    <property type="match status" value="1"/>
</dbReference>
<dbReference type="GO" id="GO:0009037">
    <property type="term" value="F:tyrosine-based site-specific recombinase activity"/>
    <property type="evidence" value="ECO:0007669"/>
    <property type="project" value="UniProtKB-UniRule"/>
</dbReference>
<keyword evidence="7 9" id="KW-0233">DNA recombination</keyword>
<dbReference type="RefSeq" id="WP_078737073.1">
    <property type="nucleotide sequence ID" value="NZ_FUXE01000011.1"/>
</dbReference>
<evidence type="ECO:0000256" key="3">
    <source>
        <dbReference type="ARBA" id="ARBA00022618"/>
    </source>
</evidence>
<dbReference type="NCBIfam" id="NF001399">
    <property type="entry name" value="PRK00283.1"/>
    <property type="match status" value="1"/>
</dbReference>
<dbReference type="STRING" id="29524.SAMN02745171_01158"/>
<dbReference type="InterPro" id="IPR023009">
    <property type="entry name" value="Tyrosine_recombinase_XerC/XerD"/>
</dbReference>
<evidence type="ECO:0000256" key="8">
    <source>
        <dbReference type="ARBA" id="ARBA00023306"/>
    </source>
</evidence>
<dbReference type="InterPro" id="IPR011010">
    <property type="entry name" value="DNA_brk_join_enz"/>
</dbReference>
<accession>A0A1T4NNQ1</accession>
<proteinExistence type="inferred from homology"/>
<dbReference type="GO" id="GO:0051301">
    <property type="term" value="P:cell division"/>
    <property type="evidence" value="ECO:0007669"/>
    <property type="project" value="UniProtKB-KW"/>
</dbReference>
<keyword evidence="6 9" id="KW-0238">DNA-binding</keyword>
<dbReference type="Gene3D" id="1.10.443.10">
    <property type="entry name" value="Intergrase catalytic core"/>
    <property type="match status" value="1"/>
</dbReference>
<dbReference type="PROSITE" id="PS51898">
    <property type="entry name" value="TYR_RECOMBINASE"/>
    <property type="match status" value="1"/>
</dbReference>
<evidence type="ECO:0000256" key="6">
    <source>
        <dbReference type="ARBA" id="ARBA00023125"/>
    </source>
</evidence>
<reference evidence="13" key="1">
    <citation type="submission" date="2017-02" db="EMBL/GenBank/DDBJ databases">
        <authorList>
            <person name="Varghese N."/>
            <person name="Submissions S."/>
        </authorList>
    </citation>
    <scope>NUCLEOTIDE SEQUENCE [LARGE SCALE GENOMIC DNA]</scope>
    <source>
        <strain evidence="13">ATCC 51356</strain>
    </source>
</reference>
<feature type="active site" evidence="9">
    <location>
        <position position="268"/>
    </location>
</feature>
<evidence type="ECO:0000256" key="4">
    <source>
        <dbReference type="ARBA" id="ARBA00022829"/>
    </source>
</evidence>
<dbReference type="HAMAP" id="MF_01808">
    <property type="entry name" value="Recomb_XerC_XerD"/>
    <property type="match status" value="1"/>
</dbReference>
<dbReference type="CDD" id="cd00798">
    <property type="entry name" value="INT_XerDC_C"/>
    <property type="match status" value="1"/>
</dbReference>
<dbReference type="InterPro" id="IPR010998">
    <property type="entry name" value="Integrase_recombinase_N"/>
</dbReference>
<feature type="domain" description="Core-binding (CB)" evidence="11">
    <location>
        <begin position="1"/>
        <end position="86"/>
    </location>
</feature>
<organism evidence="12 13">
    <name type="scientific">Porphyromonas circumdentaria</name>
    <dbReference type="NCBI Taxonomy" id="29524"/>
    <lineage>
        <taxon>Bacteria</taxon>
        <taxon>Pseudomonadati</taxon>
        <taxon>Bacteroidota</taxon>
        <taxon>Bacteroidia</taxon>
        <taxon>Bacteroidales</taxon>
        <taxon>Porphyromonadaceae</taxon>
        <taxon>Porphyromonas</taxon>
    </lineage>
</organism>
<comment type="similarity">
    <text evidence="9">Belongs to the 'phage' integrase family. XerC subfamily.</text>
</comment>
<keyword evidence="3 9" id="KW-0132">Cell division</keyword>
<name>A0A1T4NNQ1_9PORP</name>
<dbReference type="InterPro" id="IPR002104">
    <property type="entry name" value="Integrase_catalytic"/>
</dbReference>
<dbReference type="InterPro" id="IPR013762">
    <property type="entry name" value="Integrase-like_cat_sf"/>
</dbReference>
<feature type="active site" evidence="9">
    <location>
        <position position="242"/>
    </location>
</feature>
<evidence type="ECO:0000256" key="1">
    <source>
        <dbReference type="ARBA" id="ARBA00004496"/>
    </source>
</evidence>
<comment type="function">
    <text evidence="9">Site-specific tyrosine recombinase, which acts by catalyzing the cutting and rejoining of the recombining DNA molecules. The XerC-XerD complex is essential to convert dimers of the bacterial chromosome into monomers to permit their segregation at cell division. It also contributes to the segregational stability of plasmids.</text>
</comment>
<keyword evidence="8 9" id="KW-0131">Cell cycle</keyword>
<evidence type="ECO:0000313" key="13">
    <source>
        <dbReference type="Proteomes" id="UP000190121"/>
    </source>
</evidence>
<keyword evidence="13" id="KW-1185">Reference proteome</keyword>
<evidence type="ECO:0000256" key="7">
    <source>
        <dbReference type="ARBA" id="ARBA00023172"/>
    </source>
</evidence>
<dbReference type="InterPro" id="IPR044068">
    <property type="entry name" value="CB"/>
</dbReference>
<dbReference type="GO" id="GO:0007059">
    <property type="term" value="P:chromosome segregation"/>
    <property type="evidence" value="ECO:0007669"/>
    <property type="project" value="UniProtKB-UniRule"/>
</dbReference>
<dbReference type="Gene3D" id="1.10.150.130">
    <property type="match status" value="1"/>
</dbReference>
<feature type="active site" evidence="9">
    <location>
        <position position="245"/>
    </location>
</feature>
<evidence type="ECO:0000259" key="11">
    <source>
        <dbReference type="PROSITE" id="PS51900"/>
    </source>
</evidence>
<evidence type="ECO:0000256" key="2">
    <source>
        <dbReference type="ARBA" id="ARBA00022490"/>
    </source>
</evidence>
<comment type="subunit">
    <text evidence="9">Forms a cyclic heterotetrameric complex composed of two molecules of XerC and two molecules of XerD.</text>
</comment>
<keyword evidence="2 9" id="KW-0963">Cytoplasm</keyword>
<dbReference type="GO" id="GO:0006313">
    <property type="term" value="P:DNA transposition"/>
    <property type="evidence" value="ECO:0007669"/>
    <property type="project" value="UniProtKB-UniRule"/>
</dbReference>
<feature type="active site" evidence="9">
    <location>
        <position position="171"/>
    </location>
</feature>
<evidence type="ECO:0000256" key="5">
    <source>
        <dbReference type="ARBA" id="ARBA00022908"/>
    </source>
</evidence>
<dbReference type="AlphaFoldDB" id="A0A1T4NNQ1"/>
<dbReference type="SUPFAM" id="SSF56349">
    <property type="entry name" value="DNA breaking-rejoining enzymes"/>
    <property type="match status" value="1"/>
</dbReference>
<dbReference type="PANTHER" id="PTHR30349">
    <property type="entry name" value="PHAGE INTEGRASE-RELATED"/>
    <property type="match status" value="1"/>
</dbReference>
<dbReference type="NCBIfam" id="NF040815">
    <property type="entry name" value="recomb_XerA_Arch"/>
    <property type="match status" value="1"/>
</dbReference>
<dbReference type="OrthoDB" id="9801717at2"/>
<dbReference type="Pfam" id="PF00589">
    <property type="entry name" value="Phage_integrase"/>
    <property type="match status" value="1"/>
</dbReference>
<feature type="active site" description="O-(3'-phospho-DNA)-tyrosine intermediate" evidence="9">
    <location>
        <position position="277"/>
    </location>
</feature>
<dbReference type="GO" id="GO:0003677">
    <property type="term" value="F:DNA binding"/>
    <property type="evidence" value="ECO:0007669"/>
    <property type="project" value="UniProtKB-UniRule"/>
</dbReference>
<dbReference type="Proteomes" id="UP000190121">
    <property type="component" value="Unassembled WGS sequence"/>
</dbReference>
<keyword evidence="4 9" id="KW-0159">Chromosome partition</keyword>
<dbReference type="InterPro" id="IPR004107">
    <property type="entry name" value="Integrase_SAM-like_N"/>
</dbReference>
<protein>
    <recommendedName>
        <fullName evidence="9">Tyrosine recombinase XerC</fullName>
    </recommendedName>
</protein>
<dbReference type="PROSITE" id="PS51900">
    <property type="entry name" value="CB"/>
    <property type="match status" value="1"/>
</dbReference>
<comment type="subcellular location">
    <subcellularLocation>
        <location evidence="1 9">Cytoplasm</location>
    </subcellularLocation>
</comment>
<dbReference type="Pfam" id="PF02899">
    <property type="entry name" value="Phage_int_SAM_1"/>
    <property type="match status" value="1"/>
</dbReference>
<dbReference type="InterPro" id="IPR050090">
    <property type="entry name" value="Tyrosine_recombinase_XerCD"/>
</dbReference>
<evidence type="ECO:0000259" key="10">
    <source>
        <dbReference type="PROSITE" id="PS51898"/>
    </source>
</evidence>
<evidence type="ECO:0000313" key="12">
    <source>
        <dbReference type="EMBL" id="SJZ80398.1"/>
    </source>
</evidence>
<gene>
    <name evidence="9" type="primary">xerC</name>
    <name evidence="12" type="ORF">SAMN02745171_01158</name>
</gene>
<keyword evidence="5 9" id="KW-0229">DNA integration</keyword>